<dbReference type="Gene3D" id="3.20.20.140">
    <property type="entry name" value="Metal-dependent hydrolases"/>
    <property type="match status" value="1"/>
</dbReference>
<dbReference type="FunFam" id="3.20.20.140:FF:000005">
    <property type="entry name" value="TatD family hydrolase"/>
    <property type="match status" value="1"/>
</dbReference>
<keyword evidence="2 4" id="KW-0378">Hydrolase</keyword>
<protein>
    <submittedName>
        <fullName evidence="4">Putative deoxyribonuclease YcfH</fullName>
        <ecNumber evidence="4">3.1.21.-</ecNumber>
    </submittedName>
</protein>
<dbReference type="InterPro" id="IPR015991">
    <property type="entry name" value="TatD/YcfH-like"/>
</dbReference>
<feature type="binding site" evidence="3">
    <location>
        <position position="177"/>
    </location>
    <ligand>
        <name>a divalent metal cation</name>
        <dbReference type="ChEBI" id="CHEBI:60240"/>
        <label>2</label>
    </ligand>
</feature>
<proteinExistence type="predicted"/>
<name>A0A3G6JAX3_9CORY</name>
<dbReference type="PIRSF" id="PIRSF005902">
    <property type="entry name" value="DNase_TatD"/>
    <property type="match status" value="1"/>
</dbReference>
<dbReference type="InterPro" id="IPR032466">
    <property type="entry name" value="Metal_Hydrolase"/>
</dbReference>
<dbReference type="NCBIfam" id="TIGR00010">
    <property type="entry name" value="YchF/TatD family DNA exonuclease"/>
    <property type="match status" value="1"/>
</dbReference>
<evidence type="ECO:0000256" key="1">
    <source>
        <dbReference type="ARBA" id="ARBA00022723"/>
    </source>
</evidence>
<feature type="binding site" evidence="3">
    <location>
        <position position="26"/>
    </location>
    <ligand>
        <name>a divalent metal cation</name>
        <dbReference type="ChEBI" id="CHEBI:60240"/>
        <label>1</label>
    </ligand>
</feature>
<dbReference type="InterPro" id="IPR018228">
    <property type="entry name" value="DNase_TatD-rel_CS"/>
</dbReference>
<dbReference type="InterPro" id="IPR001130">
    <property type="entry name" value="TatD-like"/>
</dbReference>
<evidence type="ECO:0000256" key="2">
    <source>
        <dbReference type="ARBA" id="ARBA00022801"/>
    </source>
</evidence>
<dbReference type="KEGG" id="ccho:CCHOA_03565"/>
<dbReference type="OrthoDB" id="9810005at2"/>
<dbReference type="RefSeq" id="WP_123926823.1">
    <property type="nucleotide sequence ID" value="NZ_CP033896.1"/>
</dbReference>
<feature type="binding site" evidence="3">
    <location>
        <position position="227"/>
    </location>
    <ligand>
        <name>a divalent metal cation</name>
        <dbReference type="ChEBI" id="CHEBI:60240"/>
        <label>1</label>
    </ligand>
</feature>
<keyword evidence="5" id="KW-1185">Reference proteome</keyword>
<dbReference type="GO" id="GO:0046872">
    <property type="term" value="F:metal ion binding"/>
    <property type="evidence" value="ECO:0007669"/>
    <property type="project" value="UniProtKB-KW"/>
</dbReference>
<keyword evidence="1 3" id="KW-0479">Metal-binding</keyword>
<dbReference type="SUPFAM" id="SSF51556">
    <property type="entry name" value="Metallo-dependent hydrolases"/>
    <property type="match status" value="1"/>
</dbReference>
<dbReference type="GO" id="GO:0004536">
    <property type="term" value="F:DNA nuclease activity"/>
    <property type="evidence" value="ECO:0007669"/>
    <property type="project" value="InterPro"/>
</dbReference>
<dbReference type="AlphaFoldDB" id="A0A3G6JAX3"/>
<dbReference type="Pfam" id="PF01026">
    <property type="entry name" value="TatD_DNase"/>
    <property type="match status" value="1"/>
</dbReference>
<dbReference type="GO" id="GO:0016788">
    <property type="term" value="F:hydrolase activity, acting on ester bonds"/>
    <property type="evidence" value="ECO:0007669"/>
    <property type="project" value="InterPro"/>
</dbReference>
<feature type="binding site" evidence="3">
    <location>
        <position position="112"/>
    </location>
    <ligand>
        <name>a divalent metal cation</name>
        <dbReference type="ChEBI" id="CHEBI:60240"/>
        <label>1</label>
    </ligand>
</feature>
<dbReference type="CDD" id="cd01310">
    <property type="entry name" value="TatD_DNAse"/>
    <property type="match status" value="1"/>
</dbReference>
<dbReference type="PANTHER" id="PTHR46124:SF2">
    <property type="entry name" value="D-AMINOACYL-TRNA DEACYLASE"/>
    <property type="match status" value="1"/>
</dbReference>
<evidence type="ECO:0000256" key="3">
    <source>
        <dbReference type="PIRSR" id="PIRSR005902-1"/>
    </source>
</evidence>
<evidence type="ECO:0000313" key="4">
    <source>
        <dbReference type="EMBL" id="AZA13124.1"/>
    </source>
</evidence>
<dbReference type="PANTHER" id="PTHR46124">
    <property type="entry name" value="D-AMINOACYL-TRNA DEACYLASE"/>
    <property type="match status" value="1"/>
</dbReference>
<dbReference type="EMBL" id="CP033896">
    <property type="protein sequence ID" value="AZA13124.1"/>
    <property type="molecule type" value="Genomic_DNA"/>
</dbReference>
<evidence type="ECO:0000313" key="5">
    <source>
        <dbReference type="Proteomes" id="UP000269019"/>
    </source>
</evidence>
<organism evidence="4 5">
    <name type="scientific">Corynebacterium choanae</name>
    <dbReference type="NCBI Taxonomy" id="1862358"/>
    <lineage>
        <taxon>Bacteria</taxon>
        <taxon>Bacillati</taxon>
        <taxon>Actinomycetota</taxon>
        <taxon>Actinomycetes</taxon>
        <taxon>Mycobacteriales</taxon>
        <taxon>Corynebacteriaceae</taxon>
        <taxon>Corynebacterium</taxon>
    </lineage>
</organism>
<dbReference type="EC" id="3.1.21.-" evidence="4"/>
<feature type="binding site" evidence="3">
    <location>
        <position position="153"/>
    </location>
    <ligand>
        <name>a divalent metal cation</name>
        <dbReference type="ChEBI" id="CHEBI:60240"/>
        <label>2</label>
    </ligand>
</feature>
<dbReference type="PROSITE" id="PS01091">
    <property type="entry name" value="TATD_3"/>
    <property type="match status" value="1"/>
</dbReference>
<sequence>MCAARKKREPAQPARKLPGLIDAHTHLTSCGAWEPEAAKPLLERAADAGVTNICTVGDGFDECVAAVNLARQFDELVAAVAIHPTRAKELTDEVKAALATLAKDPNVVAIGETGLDTYWIDKSEDCADIDTQQQALAWHNELAIATGKTLMIHNREADELLLDALADLPRAREVMLHCFSSPLEVATEAIARGYVLSFTGNVTFAANDELREVAKRVPPGQLLVETDAPYMTPVPHRGFRNEPAIIGHTALCLAEVRQEPVETLIGHVRETYARVFNLTLQ</sequence>
<feature type="binding site" evidence="3">
    <location>
        <position position="24"/>
    </location>
    <ligand>
        <name>a divalent metal cation</name>
        <dbReference type="ChEBI" id="CHEBI:60240"/>
        <label>1</label>
    </ligand>
</feature>
<dbReference type="Proteomes" id="UP000269019">
    <property type="component" value="Chromosome"/>
</dbReference>
<reference evidence="4 5" key="1">
    <citation type="submission" date="2018-11" db="EMBL/GenBank/DDBJ databases">
        <authorList>
            <person name="Kleinhagauer T."/>
            <person name="Glaeser S.P."/>
            <person name="Spergser J."/>
            <person name="Ruckert C."/>
            <person name="Kaempfer P."/>
            <person name="Busse H.-J."/>
        </authorList>
    </citation>
    <scope>NUCLEOTIDE SEQUENCE [LARGE SCALE GENOMIC DNA]</scope>
    <source>
        <strain evidence="4 5">200CH</strain>
    </source>
</reference>
<gene>
    <name evidence="4" type="primary">ycfH</name>
    <name evidence="4" type="ORF">CCHOA_03565</name>
</gene>
<accession>A0A3G6JAX3</accession>
<dbReference type="GO" id="GO:0005829">
    <property type="term" value="C:cytosol"/>
    <property type="evidence" value="ECO:0007669"/>
    <property type="project" value="TreeGrafter"/>
</dbReference>